<evidence type="ECO:0000256" key="1">
    <source>
        <dbReference type="ARBA" id="ARBA00000971"/>
    </source>
</evidence>
<keyword evidence="11" id="KW-1185">Reference proteome</keyword>
<evidence type="ECO:0000313" key="11">
    <source>
        <dbReference type="Proteomes" id="UP000436088"/>
    </source>
</evidence>
<dbReference type="InterPro" id="IPR029000">
    <property type="entry name" value="Cyclophilin-like_dom_sf"/>
</dbReference>
<reference evidence="10" key="1">
    <citation type="submission" date="2019-09" db="EMBL/GenBank/DDBJ databases">
        <title>Draft genome information of white flower Hibiscus syriacus.</title>
        <authorList>
            <person name="Kim Y.-M."/>
        </authorList>
    </citation>
    <scope>NUCLEOTIDE SEQUENCE [LARGE SCALE GENOMIC DNA]</scope>
    <source>
        <strain evidence="10">YM2019G1</strain>
    </source>
</reference>
<keyword evidence="8" id="KW-0812">Transmembrane</keyword>
<dbReference type="Proteomes" id="UP000436088">
    <property type="component" value="Unassembled WGS sequence"/>
</dbReference>
<evidence type="ECO:0000256" key="2">
    <source>
        <dbReference type="ARBA" id="ARBA00002388"/>
    </source>
</evidence>
<keyword evidence="10" id="KW-0413">Isomerase</keyword>
<keyword evidence="7" id="KW-0143">Chaperone</keyword>
<evidence type="ECO:0000259" key="9">
    <source>
        <dbReference type="PROSITE" id="PS50072"/>
    </source>
</evidence>
<protein>
    <recommendedName>
        <fullName evidence="4">peptidylprolyl isomerase</fullName>
        <ecNumber evidence="4">5.2.1.8</ecNumber>
    </recommendedName>
</protein>
<dbReference type="InterPro" id="IPR002130">
    <property type="entry name" value="Cyclophilin-type_PPIase_dom"/>
</dbReference>
<evidence type="ECO:0000256" key="7">
    <source>
        <dbReference type="ARBA" id="ARBA00023186"/>
    </source>
</evidence>
<dbReference type="AlphaFoldDB" id="A0A6A3A981"/>
<sequence length="601" mass="68172">METNGTLFAPWSVILPISWSRVFWNFLVSKGAPVIGMKKRWIAGEIGLPYFPSDFPDCHSYLSLNEIEAIASRENAERRPPAVRPFRIPIPSPWNAVHAAFDKLTMRVNKAAQVSSGENIVGTSSCESDVTSFRSHNSFDGIVARTSSVLTDFLNDIGGQNGTTQISYSYKLYFVRVHLHAYKEGVFEEGAVICAPSLADISMWTFSIDSIEGALEMPNSAVGSYFKEQPSGKWEHQESDDPASIEYHRWPVGFVTMGFVRGSKKLTAVAYCEAVLLACMREEQWKEMAVKRRRKEIYVLVRNLRSSAYRLALATIVLEQQKRMSDSYEILYLLDHYYIGRSFEDLFPNSIAQLLVATRNHLLIFLVMARIKPQALLQQSKRKKGPSRISLTTIIMSTLIVVLIVLFVYASYRHWTQRSRMHIENKQSVIKGDNSFMDSKKSDLPGYAILDTTKGSITVELFKDSSPEVVDQFLDLCQRGRFNGMRFRHVIKHYVIQAGNSDKLGAVEDWTLKGKQYSQLDTSLKHEAFMLGTSKAKHDDKGFELFITTAPIPDLNEKLIVFGKVIKGEDIVQEIEEVDTDEHYRPKSSIEIRSATLKQNI</sequence>
<dbReference type="InterPro" id="IPR055079">
    <property type="entry name" value="POP1_C"/>
</dbReference>
<dbReference type="EC" id="5.2.1.8" evidence="4"/>
<evidence type="ECO:0000313" key="10">
    <source>
        <dbReference type="EMBL" id="KAE8699662.1"/>
    </source>
</evidence>
<dbReference type="PROSITE" id="PS50072">
    <property type="entry name" value="CSA_PPIASE_2"/>
    <property type="match status" value="1"/>
</dbReference>
<organism evidence="10 11">
    <name type="scientific">Hibiscus syriacus</name>
    <name type="common">Rose of Sharon</name>
    <dbReference type="NCBI Taxonomy" id="106335"/>
    <lineage>
        <taxon>Eukaryota</taxon>
        <taxon>Viridiplantae</taxon>
        <taxon>Streptophyta</taxon>
        <taxon>Embryophyta</taxon>
        <taxon>Tracheophyta</taxon>
        <taxon>Spermatophyta</taxon>
        <taxon>Magnoliopsida</taxon>
        <taxon>eudicotyledons</taxon>
        <taxon>Gunneridae</taxon>
        <taxon>Pentapetalae</taxon>
        <taxon>rosids</taxon>
        <taxon>malvids</taxon>
        <taxon>Malvales</taxon>
        <taxon>Malvaceae</taxon>
        <taxon>Malvoideae</taxon>
        <taxon>Hibiscus</taxon>
    </lineage>
</organism>
<keyword evidence="8" id="KW-0472">Membrane</keyword>
<dbReference type="Pfam" id="PF08170">
    <property type="entry name" value="POPLD"/>
    <property type="match status" value="1"/>
</dbReference>
<dbReference type="InterPro" id="IPR012590">
    <property type="entry name" value="POPLD_dom"/>
</dbReference>
<dbReference type="GO" id="GO:0003755">
    <property type="term" value="F:peptidyl-prolyl cis-trans isomerase activity"/>
    <property type="evidence" value="ECO:0007669"/>
    <property type="project" value="UniProtKB-KW"/>
</dbReference>
<dbReference type="FunFam" id="2.40.100.10:FF:000074">
    <property type="entry name" value="Peptidyl-prolyl cis-trans isomerase"/>
    <property type="match status" value="1"/>
</dbReference>
<feature type="transmembrane region" description="Helical" evidence="8">
    <location>
        <begin position="389"/>
        <end position="412"/>
    </location>
</feature>
<dbReference type="SUPFAM" id="SSF50891">
    <property type="entry name" value="Cyclophilin-like"/>
    <property type="match status" value="1"/>
</dbReference>
<keyword evidence="8" id="KW-1133">Transmembrane helix</keyword>
<accession>A0A6A3A981</accession>
<comment type="caution">
    <text evidence="10">The sequence shown here is derived from an EMBL/GenBank/DDBJ whole genome shotgun (WGS) entry which is preliminary data.</text>
</comment>
<dbReference type="PANTHER" id="PTHR47269">
    <property type="entry name" value="PEPTIDYL-PROLYL CIS-TRANS ISOMERASE CYP21-4"/>
    <property type="match status" value="1"/>
</dbReference>
<comment type="similarity">
    <text evidence="3">Belongs to the cyclophilin-type PPIase family.</text>
</comment>
<evidence type="ECO:0000256" key="8">
    <source>
        <dbReference type="SAM" id="Phobius"/>
    </source>
</evidence>
<dbReference type="EMBL" id="VEPZ02001035">
    <property type="protein sequence ID" value="KAE8699662.1"/>
    <property type="molecule type" value="Genomic_DNA"/>
</dbReference>
<evidence type="ECO:0000256" key="5">
    <source>
        <dbReference type="ARBA" id="ARBA00022946"/>
    </source>
</evidence>
<comment type="catalytic activity">
    <reaction evidence="1">
        <text>[protein]-peptidylproline (omega=180) = [protein]-peptidylproline (omega=0)</text>
        <dbReference type="Rhea" id="RHEA:16237"/>
        <dbReference type="Rhea" id="RHEA-COMP:10747"/>
        <dbReference type="Rhea" id="RHEA-COMP:10748"/>
        <dbReference type="ChEBI" id="CHEBI:83833"/>
        <dbReference type="ChEBI" id="CHEBI:83834"/>
        <dbReference type="EC" id="5.2.1.8"/>
    </reaction>
</comment>
<keyword evidence="5" id="KW-0809">Transit peptide</keyword>
<comment type="function">
    <text evidence="2">PPIases accelerate the folding of proteins. It catalyzes the cis-trans isomerization of proline imidic peptide bonds in oligopeptides.</text>
</comment>
<dbReference type="CDD" id="cd00317">
    <property type="entry name" value="cyclophilin"/>
    <property type="match status" value="1"/>
</dbReference>
<name>A0A6A3A981_HIBSY</name>
<feature type="domain" description="PPIase cyclophilin-type" evidence="9">
    <location>
        <begin position="444"/>
        <end position="597"/>
    </location>
</feature>
<dbReference type="Pfam" id="PF00160">
    <property type="entry name" value="Pro_isomerase"/>
    <property type="match status" value="1"/>
</dbReference>
<evidence type="ECO:0000256" key="4">
    <source>
        <dbReference type="ARBA" id="ARBA00013194"/>
    </source>
</evidence>
<dbReference type="Pfam" id="PF22770">
    <property type="entry name" value="POP1_C"/>
    <property type="match status" value="1"/>
</dbReference>
<gene>
    <name evidence="10" type="ORF">F3Y22_tig00110575pilonHSYRG00085</name>
</gene>
<evidence type="ECO:0000256" key="3">
    <source>
        <dbReference type="ARBA" id="ARBA00007365"/>
    </source>
</evidence>
<keyword evidence="6" id="KW-0697">Rotamase</keyword>
<evidence type="ECO:0000256" key="6">
    <source>
        <dbReference type="ARBA" id="ARBA00023110"/>
    </source>
</evidence>
<proteinExistence type="inferred from homology"/>
<dbReference type="PRINTS" id="PR00153">
    <property type="entry name" value="CSAPPISMRASE"/>
</dbReference>
<dbReference type="Gene3D" id="2.40.100.10">
    <property type="entry name" value="Cyclophilin-like"/>
    <property type="match status" value="1"/>
</dbReference>
<dbReference type="PANTHER" id="PTHR47269:SF3">
    <property type="entry name" value="PEPTIDYL-PROLYL CIS-TRANS ISOMERASE CYP21-3, MITOCHONDRIAL"/>
    <property type="match status" value="1"/>
</dbReference>